<organism evidence="4 5">
    <name type="scientific">Bifidobacterium magnum</name>
    <dbReference type="NCBI Taxonomy" id="1692"/>
    <lineage>
        <taxon>Bacteria</taxon>
        <taxon>Bacillati</taxon>
        <taxon>Actinomycetota</taxon>
        <taxon>Actinomycetes</taxon>
        <taxon>Bifidobacteriales</taxon>
        <taxon>Bifidobacteriaceae</taxon>
        <taxon>Bifidobacterium</taxon>
    </lineage>
</organism>
<dbReference type="InterPro" id="IPR001890">
    <property type="entry name" value="RNA-binding_CRM"/>
</dbReference>
<gene>
    <name evidence="4" type="ORF">BMAGN_0726</name>
</gene>
<dbReference type="AlphaFoldDB" id="A0A087BCU9"/>
<keyword evidence="1 2" id="KW-0694">RNA-binding</keyword>
<dbReference type="PANTHER" id="PTHR40065:SF3">
    <property type="entry name" value="RNA-BINDING PROTEIN YHBY"/>
    <property type="match status" value="1"/>
</dbReference>
<dbReference type="RefSeq" id="WP_022859312.1">
    <property type="nucleotide sequence ID" value="NZ_JGZB01000003.1"/>
</dbReference>
<dbReference type="PROSITE" id="PS51295">
    <property type="entry name" value="CRM"/>
    <property type="match status" value="1"/>
</dbReference>
<evidence type="ECO:0000256" key="1">
    <source>
        <dbReference type="ARBA" id="ARBA00022884"/>
    </source>
</evidence>
<reference evidence="4 5" key="1">
    <citation type="submission" date="2014-03" db="EMBL/GenBank/DDBJ databases">
        <title>Genomics of Bifidobacteria.</title>
        <authorList>
            <person name="Ventura M."/>
            <person name="Milani C."/>
            <person name="Lugli G.A."/>
        </authorList>
    </citation>
    <scope>NUCLEOTIDE SEQUENCE [LARGE SCALE GENOMIC DNA]</scope>
    <source>
        <strain evidence="4 5">LMG 11591</strain>
    </source>
</reference>
<dbReference type="Proteomes" id="UP000029052">
    <property type="component" value="Unassembled WGS sequence"/>
</dbReference>
<dbReference type="GO" id="GO:0003723">
    <property type="term" value="F:RNA binding"/>
    <property type="evidence" value="ECO:0007669"/>
    <property type="project" value="UniProtKB-UniRule"/>
</dbReference>
<evidence type="ECO:0000313" key="4">
    <source>
        <dbReference type="EMBL" id="KFI68849.1"/>
    </source>
</evidence>
<dbReference type="SUPFAM" id="SSF75471">
    <property type="entry name" value="YhbY-like"/>
    <property type="match status" value="1"/>
</dbReference>
<dbReference type="Gene3D" id="3.30.110.60">
    <property type="entry name" value="YhbY-like"/>
    <property type="match status" value="1"/>
</dbReference>
<accession>A0A087BCU9</accession>
<feature type="domain" description="CRM" evidence="3">
    <location>
        <begin position="1"/>
        <end position="97"/>
    </location>
</feature>
<dbReference type="eggNOG" id="COG1534">
    <property type="taxonomic scope" value="Bacteria"/>
</dbReference>
<dbReference type="PANTHER" id="PTHR40065">
    <property type="entry name" value="RNA-BINDING PROTEIN YHBY"/>
    <property type="match status" value="1"/>
</dbReference>
<keyword evidence="5" id="KW-1185">Reference proteome</keyword>
<proteinExistence type="predicted"/>
<dbReference type="SMART" id="SM01103">
    <property type="entry name" value="CRS1_YhbY"/>
    <property type="match status" value="1"/>
</dbReference>
<evidence type="ECO:0000313" key="5">
    <source>
        <dbReference type="Proteomes" id="UP000029052"/>
    </source>
</evidence>
<dbReference type="STRING" id="1692.BMAGN_0726"/>
<protein>
    <submittedName>
        <fullName evidence="4">RNA-binding protein</fullName>
    </submittedName>
</protein>
<dbReference type="InterPro" id="IPR035920">
    <property type="entry name" value="YhbY-like_sf"/>
</dbReference>
<dbReference type="EMBL" id="JGZB01000003">
    <property type="protein sequence ID" value="KFI68849.1"/>
    <property type="molecule type" value="Genomic_DNA"/>
</dbReference>
<sequence length="101" mass="11482">MALTKKQVKQLRGMGQRINPLIAIGKNDITETLIDQADETIEKRELVKFTVQDGSMLTAREASEKLAEALHAEVIQVIGNRFVLFRRSLRKDVEHIALVRE</sequence>
<dbReference type="Pfam" id="PF01985">
    <property type="entry name" value="CRS1_YhbY"/>
    <property type="match status" value="1"/>
</dbReference>
<evidence type="ECO:0000256" key="2">
    <source>
        <dbReference type="PROSITE-ProRule" id="PRU00626"/>
    </source>
</evidence>
<evidence type="ECO:0000259" key="3">
    <source>
        <dbReference type="PROSITE" id="PS51295"/>
    </source>
</evidence>
<dbReference type="InterPro" id="IPR051925">
    <property type="entry name" value="RNA-binding_domain"/>
</dbReference>
<name>A0A087BCU9_9BIFI</name>
<comment type="caution">
    <text evidence="4">The sequence shown here is derived from an EMBL/GenBank/DDBJ whole genome shotgun (WGS) entry which is preliminary data.</text>
</comment>